<dbReference type="Proteomes" id="UP000652847">
    <property type="component" value="Unassembled WGS sequence"/>
</dbReference>
<accession>A0A8I0AED8</accession>
<dbReference type="Pfam" id="PF08902">
    <property type="entry name" value="DUF1848"/>
    <property type="match status" value="1"/>
</dbReference>
<feature type="compositionally biased region" description="Basic and acidic residues" evidence="1">
    <location>
        <begin position="195"/>
        <end position="211"/>
    </location>
</feature>
<sequence>MIFQTRSKADRLYLGKNMIQIAAAHGMTVYPCGEGQELAAYGADCSGCMTKRTYEKALHTTLAIPKKQPLRKACACFMGNDIGAYNTCLHMCRYCYANYNSRTVKQNYAFHDPASSTGRWCWSLAEKRLIVSLRGLVNSPGDVIMKMDFLTSKIRREPEAEVGFHKIQKKERIKNGKSIDQPFQIFTGRRRNEKHRNLCSELRKESPGSDQ</sequence>
<organism evidence="2 3">
    <name type="scientific">Blautia segnis</name>
    <dbReference type="NCBI Taxonomy" id="2763030"/>
    <lineage>
        <taxon>Bacteria</taxon>
        <taxon>Bacillati</taxon>
        <taxon>Bacillota</taxon>
        <taxon>Clostridia</taxon>
        <taxon>Lachnospirales</taxon>
        <taxon>Lachnospiraceae</taxon>
        <taxon>Blautia</taxon>
    </lineage>
</organism>
<keyword evidence="3" id="KW-1185">Reference proteome</keyword>
<proteinExistence type="predicted"/>
<reference evidence="2 3" key="1">
    <citation type="submission" date="2020-08" db="EMBL/GenBank/DDBJ databases">
        <title>Genome public.</title>
        <authorList>
            <person name="Liu C."/>
            <person name="Sun Q."/>
        </authorList>
    </citation>
    <scope>NUCLEOTIDE SEQUENCE [LARGE SCALE GENOMIC DNA]</scope>
    <source>
        <strain evidence="2 3">BX17</strain>
    </source>
</reference>
<evidence type="ECO:0000256" key="1">
    <source>
        <dbReference type="SAM" id="MobiDB-lite"/>
    </source>
</evidence>
<feature type="region of interest" description="Disordered" evidence="1">
    <location>
        <begin position="189"/>
        <end position="211"/>
    </location>
</feature>
<dbReference type="EMBL" id="JACOOT010000033">
    <property type="protein sequence ID" value="MBC5652211.1"/>
    <property type="molecule type" value="Genomic_DNA"/>
</dbReference>
<comment type="caution">
    <text evidence="2">The sequence shown here is derived from an EMBL/GenBank/DDBJ whole genome shotgun (WGS) entry which is preliminary data.</text>
</comment>
<dbReference type="InterPro" id="IPR014998">
    <property type="entry name" value="DUF1848"/>
</dbReference>
<protein>
    <submittedName>
        <fullName evidence="2">DUF1848 family protein</fullName>
    </submittedName>
</protein>
<dbReference type="AlphaFoldDB" id="A0A8I0AED8"/>
<name>A0A8I0AED8_9FIRM</name>
<gene>
    <name evidence="2" type="ORF">H8S54_14140</name>
</gene>
<evidence type="ECO:0000313" key="2">
    <source>
        <dbReference type="EMBL" id="MBC5652211.1"/>
    </source>
</evidence>
<evidence type="ECO:0000313" key="3">
    <source>
        <dbReference type="Proteomes" id="UP000652847"/>
    </source>
</evidence>